<feature type="compositionally biased region" description="Basic and acidic residues" evidence="1">
    <location>
        <begin position="259"/>
        <end position="280"/>
    </location>
</feature>
<protein>
    <recommendedName>
        <fullName evidence="4">Apc15p protein-domain-containing protein</fullName>
    </recommendedName>
</protein>
<evidence type="ECO:0000256" key="1">
    <source>
        <dbReference type="SAM" id="MobiDB-lite"/>
    </source>
</evidence>
<accession>A0A5J5F6D5</accession>
<dbReference type="Pfam" id="PF05841">
    <property type="entry name" value="Apc15p"/>
    <property type="match status" value="1"/>
</dbReference>
<keyword evidence="3" id="KW-1185">Reference proteome</keyword>
<dbReference type="Proteomes" id="UP000326924">
    <property type="component" value="Unassembled WGS sequence"/>
</dbReference>
<feature type="region of interest" description="Disordered" evidence="1">
    <location>
        <begin position="122"/>
        <end position="298"/>
    </location>
</feature>
<evidence type="ECO:0008006" key="4">
    <source>
        <dbReference type="Google" id="ProtNLM"/>
    </source>
</evidence>
<reference evidence="2 3" key="1">
    <citation type="submission" date="2019-09" db="EMBL/GenBank/DDBJ databases">
        <title>Draft genome of the ectomycorrhizal ascomycete Sphaerosporella brunnea.</title>
        <authorList>
            <consortium name="DOE Joint Genome Institute"/>
            <person name="Benucci G.M."/>
            <person name="Marozzi G."/>
            <person name="Antonielli L."/>
            <person name="Sanchez S."/>
            <person name="Marco P."/>
            <person name="Wang X."/>
            <person name="Falini L.B."/>
            <person name="Barry K."/>
            <person name="Haridas S."/>
            <person name="Lipzen A."/>
            <person name="Labutti K."/>
            <person name="Grigoriev I.V."/>
            <person name="Murat C."/>
            <person name="Martin F."/>
            <person name="Albertini E."/>
            <person name="Donnini D."/>
            <person name="Bonito G."/>
        </authorList>
    </citation>
    <scope>NUCLEOTIDE SEQUENCE [LARGE SCALE GENOMIC DNA]</scope>
    <source>
        <strain evidence="2 3">Sb_GMNB300</strain>
    </source>
</reference>
<feature type="region of interest" description="Disordered" evidence="1">
    <location>
        <begin position="29"/>
        <end position="60"/>
    </location>
</feature>
<evidence type="ECO:0000313" key="2">
    <source>
        <dbReference type="EMBL" id="KAA8911756.1"/>
    </source>
</evidence>
<dbReference type="EMBL" id="VXIS01000032">
    <property type="protein sequence ID" value="KAA8911756.1"/>
    <property type="molecule type" value="Genomic_DNA"/>
</dbReference>
<dbReference type="GO" id="GO:0005680">
    <property type="term" value="C:anaphase-promoting complex"/>
    <property type="evidence" value="ECO:0007669"/>
    <property type="project" value="InterPro"/>
</dbReference>
<feature type="compositionally biased region" description="Acidic residues" evidence="1">
    <location>
        <begin position="122"/>
        <end position="137"/>
    </location>
</feature>
<dbReference type="InParanoid" id="A0A5J5F6D5"/>
<organism evidence="2 3">
    <name type="scientific">Sphaerosporella brunnea</name>
    <dbReference type="NCBI Taxonomy" id="1250544"/>
    <lineage>
        <taxon>Eukaryota</taxon>
        <taxon>Fungi</taxon>
        <taxon>Dikarya</taxon>
        <taxon>Ascomycota</taxon>
        <taxon>Pezizomycotina</taxon>
        <taxon>Pezizomycetes</taxon>
        <taxon>Pezizales</taxon>
        <taxon>Pyronemataceae</taxon>
        <taxon>Sphaerosporella</taxon>
    </lineage>
</organism>
<dbReference type="OrthoDB" id="5320532at2759"/>
<dbReference type="GO" id="GO:0031145">
    <property type="term" value="P:anaphase-promoting complex-dependent catabolic process"/>
    <property type="evidence" value="ECO:0007669"/>
    <property type="project" value="InterPro"/>
</dbReference>
<evidence type="ECO:0000313" key="3">
    <source>
        <dbReference type="Proteomes" id="UP000326924"/>
    </source>
</evidence>
<feature type="compositionally biased region" description="Polar residues" evidence="1">
    <location>
        <begin position="38"/>
        <end position="57"/>
    </location>
</feature>
<proteinExistence type="predicted"/>
<feature type="compositionally biased region" description="Acidic residues" evidence="1">
    <location>
        <begin position="172"/>
        <end position="226"/>
    </location>
</feature>
<name>A0A5J5F6D5_9PEZI</name>
<sequence>MNSSLPFLAPRDSHALWYTPSSTFTFAPPSQLPYVGNLSGSPPSSQQNAPNQGQNQHARSRNAGISPLAQLEADEQSVTLRKLNIQRFGATWIRPPGMAKTYQGELDEKAEREEAEAQEIMEDVEIPGEGGFDLDDDGQAHANTDLDAAIPDGGDVSDLDGNIPEADSFVDGAEDEEDEAGEVDLDDDIPEAEAETLWDDSDEEEEEEEEAEEEEDDGGDDDDDEDHTGYASAVNDAVSSSTRAGSSGPDESPQQATFSHDERYPDERHQRPGQEYDWRGRARYRRNVNDSMEVDSDE</sequence>
<comment type="caution">
    <text evidence="2">The sequence shown here is derived from an EMBL/GenBank/DDBJ whole genome shotgun (WGS) entry which is preliminary data.</text>
</comment>
<dbReference type="AlphaFoldDB" id="A0A5J5F6D5"/>
<gene>
    <name evidence="2" type="ORF">FN846DRAFT_393197</name>
</gene>
<dbReference type="InterPro" id="IPR008402">
    <property type="entry name" value="APC_su15/mnd2"/>
</dbReference>